<reference evidence="7" key="1">
    <citation type="submission" date="2020-12" db="EMBL/GenBank/DDBJ databases">
        <title>Geomonas sp. Red875, isolated from river sediment.</title>
        <authorList>
            <person name="Xu Z."/>
            <person name="Zhang Z."/>
            <person name="Masuda Y."/>
            <person name="Itoh H."/>
            <person name="Senoo K."/>
        </authorList>
    </citation>
    <scope>NUCLEOTIDE SEQUENCE</scope>
    <source>
        <strain evidence="7">Red875</strain>
    </source>
</reference>
<gene>
    <name evidence="7" type="ORF">JFN93_11460</name>
</gene>
<dbReference type="GO" id="GO:0030313">
    <property type="term" value="C:cell envelope"/>
    <property type="evidence" value="ECO:0007669"/>
    <property type="project" value="UniProtKB-SubCell"/>
</dbReference>
<dbReference type="InterPro" id="IPR007348">
    <property type="entry name" value="CopC_dom"/>
</dbReference>
<dbReference type="InterPro" id="IPR014755">
    <property type="entry name" value="Cu-Rt/internalin_Ig-like"/>
</dbReference>
<name>A0A8J7IR73_9BACT</name>
<dbReference type="RefSeq" id="WP_199384212.1">
    <property type="nucleotide sequence ID" value="NZ_JAEMHM010000008.1"/>
</dbReference>
<keyword evidence="8" id="KW-1185">Reference proteome</keyword>
<evidence type="ECO:0000259" key="6">
    <source>
        <dbReference type="Pfam" id="PF04234"/>
    </source>
</evidence>
<evidence type="ECO:0000256" key="4">
    <source>
        <dbReference type="ARBA" id="ARBA00023008"/>
    </source>
</evidence>
<keyword evidence="3 5" id="KW-0732">Signal</keyword>
<proteinExistence type="predicted"/>
<sequence length="123" mass="13641">MISTRCRGWLVSALILVALAAPGTVWAHCFPERSEPKVGATVNAPQMVRIWFDGALEAGFSTLMVKDHNGKRVDKGDGHVDAKDKKLLEIGVPPLKPDTYHVYWKVVSRDGHRTTGDFPFTVR</sequence>
<dbReference type="AlphaFoldDB" id="A0A8J7IR73"/>
<keyword evidence="4" id="KW-0186">Copper</keyword>
<dbReference type="SUPFAM" id="SSF81296">
    <property type="entry name" value="E set domains"/>
    <property type="match status" value="1"/>
</dbReference>
<dbReference type="GO" id="GO:0005507">
    <property type="term" value="F:copper ion binding"/>
    <property type="evidence" value="ECO:0007669"/>
    <property type="project" value="InterPro"/>
</dbReference>
<feature type="signal peptide" evidence="5">
    <location>
        <begin position="1"/>
        <end position="27"/>
    </location>
</feature>
<evidence type="ECO:0000256" key="5">
    <source>
        <dbReference type="SAM" id="SignalP"/>
    </source>
</evidence>
<protein>
    <submittedName>
        <fullName evidence="7">Copper resistance protein CopC</fullName>
    </submittedName>
</protein>
<evidence type="ECO:0000256" key="3">
    <source>
        <dbReference type="ARBA" id="ARBA00022729"/>
    </source>
</evidence>
<keyword evidence="2" id="KW-0479">Metal-binding</keyword>
<accession>A0A8J7IR73</accession>
<evidence type="ECO:0000256" key="2">
    <source>
        <dbReference type="ARBA" id="ARBA00022723"/>
    </source>
</evidence>
<dbReference type="GO" id="GO:0042597">
    <property type="term" value="C:periplasmic space"/>
    <property type="evidence" value="ECO:0007669"/>
    <property type="project" value="InterPro"/>
</dbReference>
<dbReference type="EMBL" id="JAEMHM010000008">
    <property type="protein sequence ID" value="MBJ6725329.1"/>
    <property type="molecule type" value="Genomic_DNA"/>
</dbReference>
<feature type="chain" id="PRO_5035250056" evidence="5">
    <location>
        <begin position="28"/>
        <end position="123"/>
    </location>
</feature>
<evidence type="ECO:0000313" key="8">
    <source>
        <dbReference type="Proteomes" id="UP000636888"/>
    </source>
</evidence>
<dbReference type="Gene3D" id="2.60.40.1220">
    <property type="match status" value="1"/>
</dbReference>
<organism evidence="7 8">
    <name type="scientific">Geomesophilobacter sediminis</name>
    <dbReference type="NCBI Taxonomy" id="2798584"/>
    <lineage>
        <taxon>Bacteria</taxon>
        <taxon>Pseudomonadati</taxon>
        <taxon>Thermodesulfobacteriota</taxon>
        <taxon>Desulfuromonadia</taxon>
        <taxon>Geobacterales</taxon>
        <taxon>Geobacteraceae</taxon>
        <taxon>Geomesophilobacter</taxon>
    </lineage>
</organism>
<comment type="subcellular location">
    <subcellularLocation>
        <location evidence="1">Cell envelope</location>
    </subcellularLocation>
</comment>
<dbReference type="Pfam" id="PF04234">
    <property type="entry name" value="CopC"/>
    <property type="match status" value="1"/>
</dbReference>
<dbReference type="PANTHER" id="PTHR34820">
    <property type="entry name" value="INNER MEMBRANE PROTEIN YEBZ"/>
    <property type="match status" value="1"/>
</dbReference>
<evidence type="ECO:0000256" key="1">
    <source>
        <dbReference type="ARBA" id="ARBA00004196"/>
    </source>
</evidence>
<comment type="caution">
    <text evidence="7">The sequence shown here is derived from an EMBL/GenBank/DDBJ whole genome shotgun (WGS) entry which is preliminary data.</text>
</comment>
<feature type="domain" description="CopC" evidence="6">
    <location>
        <begin position="32"/>
        <end position="122"/>
    </location>
</feature>
<dbReference type="GO" id="GO:0005886">
    <property type="term" value="C:plasma membrane"/>
    <property type="evidence" value="ECO:0007669"/>
    <property type="project" value="TreeGrafter"/>
</dbReference>
<dbReference type="InterPro" id="IPR014756">
    <property type="entry name" value="Ig_E-set"/>
</dbReference>
<dbReference type="GO" id="GO:0006825">
    <property type="term" value="P:copper ion transport"/>
    <property type="evidence" value="ECO:0007669"/>
    <property type="project" value="InterPro"/>
</dbReference>
<dbReference type="Proteomes" id="UP000636888">
    <property type="component" value="Unassembled WGS sequence"/>
</dbReference>
<dbReference type="PANTHER" id="PTHR34820:SF4">
    <property type="entry name" value="INNER MEMBRANE PROTEIN YEBZ"/>
    <property type="match status" value="1"/>
</dbReference>
<dbReference type="GO" id="GO:0046688">
    <property type="term" value="P:response to copper ion"/>
    <property type="evidence" value="ECO:0007669"/>
    <property type="project" value="InterPro"/>
</dbReference>
<dbReference type="InterPro" id="IPR032694">
    <property type="entry name" value="CopC/D"/>
</dbReference>
<evidence type="ECO:0000313" key="7">
    <source>
        <dbReference type="EMBL" id="MBJ6725329.1"/>
    </source>
</evidence>